<reference evidence="2" key="1">
    <citation type="submission" date="2022-08" db="EMBL/GenBank/DDBJ databases">
        <title>Genomic Encyclopedia of Type Strains, Phase III (KMG-III): the genomes of soil and plant-associated and newly described type strains.</title>
        <authorList>
            <person name="Whitman W."/>
        </authorList>
    </citation>
    <scope>NUCLEOTIDE SEQUENCE</scope>
    <source>
        <strain evidence="2">HMT 1</strain>
    </source>
</reference>
<keyword evidence="2" id="KW-0315">Glutamine amidotransferase</keyword>
<dbReference type="AlphaFoldDB" id="A0AAE3HM59"/>
<keyword evidence="3" id="KW-1185">Reference proteome</keyword>
<organism evidence="2 3">
    <name type="scientific">Methylohalomonas lacus</name>
    <dbReference type="NCBI Taxonomy" id="398773"/>
    <lineage>
        <taxon>Bacteria</taxon>
        <taxon>Pseudomonadati</taxon>
        <taxon>Pseudomonadota</taxon>
        <taxon>Gammaproteobacteria</taxon>
        <taxon>Methylohalomonadales</taxon>
        <taxon>Methylohalomonadaceae</taxon>
        <taxon>Methylohalomonas</taxon>
    </lineage>
</organism>
<sequence>MKPIHIVRHEDWIKAGHLTDTLDSRGIPYTFTAIDQHDPVPKTVEGISGLALLGCTYSVNDGHGWANEEINLIKQALDADIPVLGHCFGSQLMSKAMGGEIYPMSAKEIGWHEVECIHSPEADKWLGDDDDEFEILIWHHDAFTIPPGATPLYKSDFCPDQAFVYGDNVATVAHLEVTAKLLEDWLEIYGYDLDPISETVQSPEEVRRDMHSRITNMHKLTDRLYDHWLQGVQKRL</sequence>
<dbReference type="SUPFAM" id="SSF52317">
    <property type="entry name" value="Class I glutamine amidotransferase-like"/>
    <property type="match status" value="1"/>
</dbReference>
<dbReference type="InterPro" id="IPR044992">
    <property type="entry name" value="ChyE-like"/>
</dbReference>
<gene>
    <name evidence="2" type="ORF">J2T55_001875</name>
</gene>
<accession>A0AAE3HM59</accession>
<dbReference type="InterPro" id="IPR017926">
    <property type="entry name" value="GATASE"/>
</dbReference>
<dbReference type="RefSeq" id="WP_259055818.1">
    <property type="nucleotide sequence ID" value="NZ_JANUCT010000012.1"/>
</dbReference>
<dbReference type="InterPro" id="IPR029062">
    <property type="entry name" value="Class_I_gatase-like"/>
</dbReference>
<dbReference type="Proteomes" id="UP001204445">
    <property type="component" value="Unassembled WGS sequence"/>
</dbReference>
<evidence type="ECO:0000259" key="1">
    <source>
        <dbReference type="Pfam" id="PF00117"/>
    </source>
</evidence>
<dbReference type="PANTHER" id="PTHR42695">
    <property type="entry name" value="GLUTAMINE AMIDOTRANSFERASE YLR126C-RELATED"/>
    <property type="match status" value="1"/>
</dbReference>
<proteinExistence type="predicted"/>
<dbReference type="PROSITE" id="PS51273">
    <property type="entry name" value="GATASE_TYPE_1"/>
    <property type="match status" value="1"/>
</dbReference>
<dbReference type="CDD" id="cd01741">
    <property type="entry name" value="GATase1_1"/>
    <property type="match status" value="1"/>
</dbReference>
<dbReference type="EMBL" id="JANUCT010000012">
    <property type="protein sequence ID" value="MCS3903843.1"/>
    <property type="molecule type" value="Genomic_DNA"/>
</dbReference>
<dbReference type="GO" id="GO:0005829">
    <property type="term" value="C:cytosol"/>
    <property type="evidence" value="ECO:0007669"/>
    <property type="project" value="TreeGrafter"/>
</dbReference>
<evidence type="ECO:0000313" key="3">
    <source>
        <dbReference type="Proteomes" id="UP001204445"/>
    </source>
</evidence>
<dbReference type="Gene3D" id="3.40.50.880">
    <property type="match status" value="1"/>
</dbReference>
<feature type="domain" description="Glutamine amidotransferase" evidence="1">
    <location>
        <begin position="19"/>
        <end position="155"/>
    </location>
</feature>
<dbReference type="Pfam" id="PF00117">
    <property type="entry name" value="GATase"/>
    <property type="match status" value="1"/>
</dbReference>
<name>A0AAE3HM59_9GAMM</name>
<dbReference type="PANTHER" id="PTHR42695:SF5">
    <property type="entry name" value="GLUTAMINE AMIDOTRANSFERASE YLR126C-RELATED"/>
    <property type="match status" value="1"/>
</dbReference>
<comment type="caution">
    <text evidence="2">The sequence shown here is derived from an EMBL/GenBank/DDBJ whole genome shotgun (WGS) entry which is preliminary data.</text>
</comment>
<evidence type="ECO:0000313" key="2">
    <source>
        <dbReference type="EMBL" id="MCS3903843.1"/>
    </source>
</evidence>
<protein>
    <submittedName>
        <fullName evidence="2">GMP synthase-like glutamine amidotransferase</fullName>
    </submittedName>
</protein>